<feature type="region of interest" description="Disordered" evidence="1">
    <location>
        <begin position="81"/>
        <end position="114"/>
    </location>
</feature>
<accession>A0A7S1Y454</accession>
<dbReference type="AlphaFoldDB" id="A0A7S1Y454"/>
<organism evidence="2">
    <name type="scientific">Grammatophora oceanica</name>
    <dbReference type="NCBI Taxonomy" id="210454"/>
    <lineage>
        <taxon>Eukaryota</taxon>
        <taxon>Sar</taxon>
        <taxon>Stramenopiles</taxon>
        <taxon>Ochrophyta</taxon>
        <taxon>Bacillariophyta</taxon>
        <taxon>Fragilariophyceae</taxon>
        <taxon>Fragilariophycidae</taxon>
        <taxon>Rhabdonematales</taxon>
        <taxon>Grammatophoraceae</taxon>
        <taxon>Grammatophora</taxon>
    </lineage>
</organism>
<name>A0A7S1Y454_9STRA</name>
<evidence type="ECO:0000313" key="2">
    <source>
        <dbReference type="EMBL" id="CAD9275656.1"/>
    </source>
</evidence>
<protein>
    <submittedName>
        <fullName evidence="2">Uncharacterized protein</fullName>
    </submittedName>
</protein>
<evidence type="ECO:0000256" key="1">
    <source>
        <dbReference type="SAM" id="MobiDB-lite"/>
    </source>
</evidence>
<feature type="compositionally biased region" description="Basic and acidic residues" evidence="1">
    <location>
        <begin position="83"/>
        <end position="99"/>
    </location>
</feature>
<dbReference type="EMBL" id="HBGK01008774">
    <property type="protein sequence ID" value="CAD9275656.1"/>
    <property type="molecule type" value="Transcribed_RNA"/>
</dbReference>
<feature type="compositionally biased region" description="Polar residues" evidence="1">
    <location>
        <begin position="28"/>
        <end position="37"/>
    </location>
</feature>
<gene>
    <name evidence="2" type="ORF">GOCE00092_LOCUS4564</name>
</gene>
<sequence length="114" mass="12647">MGPKNRRNKEDTTGIPGTVKAVPKRARSTSSRMTTNHVIYPAKFSPYSSEAKRQKAMDPNRFSAARMRKFFAALNKANAIAYDAKKNDDDDDVPAHPDGEKDENADDQTNSSKS</sequence>
<feature type="region of interest" description="Disordered" evidence="1">
    <location>
        <begin position="1"/>
        <end position="37"/>
    </location>
</feature>
<proteinExistence type="predicted"/>
<reference evidence="2" key="1">
    <citation type="submission" date="2021-01" db="EMBL/GenBank/DDBJ databases">
        <authorList>
            <person name="Corre E."/>
            <person name="Pelletier E."/>
            <person name="Niang G."/>
            <person name="Scheremetjew M."/>
            <person name="Finn R."/>
            <person name="Kale V."/>
            <person name="Holt S."/>
            <person name="Cochrane G."/>
            <person name="Meng A."/>
            <person name="Brown T."/>
            <person name="Cohen L."/>
        </authorList>
    </citation>
    <scope>NUCLEOTIDE SEQUENCE</scope>
    <source>
        <strain evidence="2">CCMP 410</strain>
    </source>
</reference>